<evidence type="ECO:0000256" key="3">
    <source>
        <dbReference type="ARBA" id="ARBA00012251"/>
    </source>
</evidence>
<evidence type="ECO:0000256" key="9">
    <source>
        <dbReference type="ARBA" id="ARBA00022786"/>
    </source>
</evidence>
<name>A0A8S2N3S5_9BILA</name>
<dbReference type="InterPro" id="IPR003977">
    <property type="entry name" value="Parkin"/>
</dbReference>
<keyword evidence="5" id="KW-0808">Transferase</keyword>
<dbReference type="InterPro" id="IPR041170">
    <property type="entry name" value="Znf-RING_14"/>
</dbReference>
<evidence type="ECO:0000313" key="13">
    <source>
        <dbReference type="EMBL" id="CAF1176564.1"/>
    </source>
</evidence>
<dbReference type="GO" id="GO:0005829">
    <property type="term" value="C:cytosol"/>
    <property type="evidence" value="ECO:0007669"/>
    <property type="project" value="UniProtKB-SubCell"/>
</dbReference>
<sequence length="184" mass="21042">MKYRPIDQAIVFDCQHSVCLECFKDYAISSLNSRNFVFHPTIGYTLGCLEQCPNTLIKDLHHFQLIGKVNYEKYKKFAAEEYVVNNGGLLCPTVGCGCGLLIDDKETNRKIVCPECHTTFCRECKSVWNDEKPCCLDRTTLKENYLLPLPFWGYLFGLKGNQNGIEVKKVRQCPKCHVTTEKDG</sequence>
<keyword evidence="8" id="KW-0863">Zinc-finger</keyword>
<dbReference type="GO" id="GO:0008270">
    <property type="term" value="F:zinc ion binding"/>
    <property type="evidence" value="ECO:0007669"/>
    <property type="project" value="UniProtKB-KW"/>
</dbReference>
<dbReference type="Proteomes" id="UP000677228">
    <property type="component" value="Unassembled WGS sequence"/>
</dbReference>
<evidence type="ECO:0000256" key="1">
    <source>
        <dbReference type="ARBA" id="ARBA00001798"/>
    </source>
</evidence>
<evidence type="ECO:0000256" key="7">
    <source>
        <dbReference type="ARBA" id="ARBA00022737"/>
    </source>
</evidence>
<dbReference type="Gene3D" id="2.20.25.20">
    <property type="match status" value="1"/>
</dbReference>
<evidence type="ECO:0000256" key="6">
    <source>
        <dbReference type="ARBA" id="ARBA00022723"/>
    </source>
</evidence>
<keyword evidence="4" id="KW-0963">Cytoplasm</keyword>
<gene>
    <name evidence="13" type="ORF">OVA965_LOCUS22840</name>
    <name evidence="14" type="ORF">TMI583_LOCUS23558</name>
</gene>
<keyword evidence="9" id="KW-0833">Ubl conjugation pathway</keyword>
<accession>A0A8S2N3S5</accession>
<dbReference type="GO" id="GO:0061630">
    <property type="term" value="F:ubiquitin protein ligase activity"/>
    <property type="evidence" value="ECO:0007669"/>
    <property type="project" value="UniProtKB-EC"/>
</dbReference>
<dbReference type="EMBL" id="CAJOBA010034559">
    <property type="protein sequence ID" value="CAF3987802.1"/>
    <property type="molecule type" value="Genomic_DNA"/>
</dbReference>
<dbReference type="PRINTS" id="PR01475">
    <property type="entry name" value="PARKIN"/>
</dbReference>
<evidence type="ECO:0000256" key="10">
    <source>
        <dbReference type="ARBA" id="ARBA00022833"/>
    </source>
</evidence>
<keyword evidence="11" id="KW-0832">Ubl conjugation</keyword>
<keyword evidence="6" id="KW-0479">Metal-binding</keyword>
<dbReference type="GO" id="GO:0005739">
    <property type="term" value="C:mitochondrion"/>
    <property type="evidence" value="ECO:0007669"/>
    <property type="project" value="InterPro"/>
</dbReference>
<evidence type="ECO:0000256" key="5">
    <source>
        <dbReference type="ARBA" id="ARBA00022679"/>
    </source>
</evidence>
<dbReference type="EC" id="2.3.2.31" evidence="3"/>
<evidence type="ECO:0000313" key="14">
    <source>
        <dbReference type="EMBL" id="CAF3987802.1"/>
    </source>
</evidence>
<dbReference type="SUPFAM" id="SSF57850">
    <property type="entry name" value="RING/U-box"/>
    <property type="match status" value="2"/>
</dbReference>
<protein>
    <recommendedName>
        <fullName evidence="3">RBR-type E3 ubiquitin transferase</fullName>
        <ecNumber evidence="3">2.3.2.31</ecNumber>
    </recommendedName>
</protein>
<keyword evidence="10" id="KW-0862">Zinc</keyword>
<dbReference type="PROSITE" id="PS51873">
    <property type="entry name" value="TRIAD"/>
    <property type="match status" value="1"/>
</dbReference>
<dbReference type="EMBL" id="CAJNOK010013032">
    <property type="protein sequence ID" value="CAF1176564.1"/>
    <property type="molecule type" value="Genomic_DNA"/>
</dbReference>
<dbReference type="InterPro" id="IPR031127">
    <property type="entry name" value="E3_UB_ligase_RBR"/>
</dbReference>
<dbReference type="Proteomes" id="UP000682733">
    <property type="component" value="Unassembled WGS sequence"/>
</dbReference>
<comment type="catalytic activity">
    <reaction evidence="1">
        <text>[E2 ubiquitin-conjugating enzyme]-S-ubiquitinyl-L-cysteine + [acceptor protein]-L-lysine = [E2 ubiquitin-conjugating enzyme]-L-cysteine + [acceptor protein]-N(6)-ubiquitinyl-L-lysine.</text>
        <dbReference type="EC" id="2.3.2.31"/>
    </reaction>
</comment>
<evidence type="ECO:0000259" key="12">
    <source>
        <dbReference type="PROSITE" id="PS51873"/>
    </source>
</evidence>
<dbReference type="SMART" id="SM00647">
    <property type="entry name" value="IBR"/>
    <property type="match status" value="1"/>
</dbReference>
<comment type="caution">
    <text evidence="14">The sequence shown here is derived from an EMBL/GenBank/DDBJ whole genome shotgun (WGS) entry which is preliminary data.</text>
</comment>
<feature type="domain" description="RING-type" evidence="12">
    <location>
        <begin position="1"/>
        <end position="184"/>
    </location>
</feature>
<dbReference type="AlphaFoldDB" id="A0A8S2N3S5"/>
<evidence type="ECO:0000256" key="4">
    <source>
        <dbReference type="ARBA" id="ARBA00022490"/>
    </source>
</evidence>
<evidence type="ECO:0000256" key="11">
    <source>
        <dbReference type="ARBA" id="ARBA00022843"/>
    </source>
</evidence>
<organism evidence="14 15">
    <name type="scientific">Didymodactylos carnosus</name>
    <dbReference type="NCBI Taxonomy" id="1234261"/>
    <lineage>
        <taxon>Eukaryota</taxon>
        <taxon>Metazoa</taxon>
        <taxon>Spiralia</taxon>
        <taxon>Gnathifera</taxon>
        <taxon>Rotifera</taxon>
        <taxon>Eurotatoria</taxon>
        <taxon>Bdelloidea</taxon>
        <taxon>Philodinida</taxon>
        <taxon>Philodinidae</taxon>
        <taxon>Didymodactylos</taxon>
    </lineage>
</organism>
<dbReference type="PANTHER" id="PTHR11685">
    <property type="entry name" value="RBR FAMILY RING FINGER AND IBR DOMAIN-CONTAINING"/>
    <property type="match status" value="1"/>
</dbReference>
<dbReference type="Pfam" id="PF17978">
    <property type="entry name" value="zf-RING_14"/>
    <property type="match status" value="1"/>
</dbReference>
<reference evidence="14" key="1">
    <citation type="submission" date="2021-02" db="EMBL/GenBank/DDBJ databases">
        <authorList>
            <person name="Nowell W R."/>
        </authorList>
    </citation>
    <scope>NUCLEOTIDE SEQUENCE</scope>
</reference>
<proteinExistence type="predicted"/>
<dbReference type="GO" id="GO:0016567">
    <property type="term" value="P:protein ubiquitination"/>
    <property type="evidence" value="ECO:0007669"/>
    <property type="project" value="InterPro"/>
</dbReference>
<dbReference type="InterPro" id="IPR002867">
    <property type="entry name" value="IBR_dom"/>
</dbReference>
<dbReference type="InterPro" id="IPR013083">
    <property type="entry name" value="Znf_RING/FYVE/PHD"/>
</dbReference>
<evidence type="ECO:0000256" key="8">
    <source>
        <dbReference type="ARBA" id="ARBA00022771"/>
    </source>
</evidence>
<evidence type="ECO:0000256" key="2">
    <source>
        <dbReference type="ARBA" id="ARBA00004514"/>
    </source>
</evidence>
<dbReference type="Gene3D" id="3.30.40.10">
    <property type="entry name" value="Zinc/RING finger domain, C3HC4 (zinc finger)"/>
    <property type="match status" value="1"/>
</dbReference>
<keyword evidence="7" id="KW-0677">Repeat</keyword>
<dbReference type="InterPro" id="IPR044066">
    <property type="entry name" value="TRIAD_supradom"/>
</dbReference>
<evidence type="ECO:0000313" key="15">
    <source>
        <dbReference type="Proteomes" id="UP000682733"/>
    </source>
</evidence>
<comment type="subcellular location">
    <subcellularLocation>
        <location evidence="2">Cytoplasm</location>
        <location evidence="2">Cytosol</location>
    </subcellularLocation>
</comment>